<name>A0A2Z6S319_9GLOM</name>
<keyword evidence="1" id="KW-0812">Transmembrane</keyword>
<feature type="transmembrane region" description="Helical" evidence="1">
    <location>
        <begin position="6"/>
        <end position="29"/>
    </location>
</feature>
<feature type="transmembrane region" description="Helical" evidence="1">
    <location>
        <begin position="212"/>
        <end position="233"/>
    </location>
</feature>
<dbReference type="Gene3D" id="1.20.1070.10">
    <property type="entry name" value="Rhodopsin 7-helix transmembrane proteins"/>
    <property type="match status" value="1"/>
</dbReference>
<accession>A0A2Z6S319</accession>
<evidence type="ECO:0000313" key="3">
    <source>
        <dbReference type="Proteomes" id="UP000247702"/>
    </source>
</evidence>
<dbReference type="EMBL" id="BEXD01003998">
    <property type="protein sequence ID" value="GBC05265.1"/>
    <property type="molecule type" value="Genomic_DNA"/>
</dbReference>
<feature type="transmembrane region" description="Helical" evidence="1">
    <location>
        <begin position="41"/>
        <end position="62"/>
    </location>
</feature>
<feature type="transmembrane region" description="Helical" evidence="1">
    <location>
        <begin position="82"/>
        <end position="105"/>
    </location>
</feature>
<evidence type="ECO:0008006" key="4">
    <source>
        <dbReference type="Google" id="ProtNLM"/>
    </source>
</evidence>
<sequence>MNNYSILSIIFISITIINIMSLLTLMLIIIKSPSYLTKWTLFHLCIAALGYSISTLPSILLYGNNLIEKAFTTRLCIIQFRVTYFFFHALNLLPIQLSFYFYGLLKQKLDLNIEKKWFWTITPAIWLLSLFYNSLILIISNGDENGGIMVTKLYCEAYKVSGNWNHYWAYQLTLSIFLIATIISIRSIIILYRKWKRFNNNQNRRTAIKLGYAVRLCIYMIIYTALLGCYVISDIIKQFRISKKGLINYSEDSYCFGDFTSATAGIFLLLIFGGNRTAAICLPCCYYVPPHKAYQPYIPPSFTPPQTSDICEIIVNDNNNNNNNNIVNFNEIIVTSETTLNSPSIDSDIIIKKIQDSNI</sequence>
<proteinExistence type="predicted"/>
<feature type="transmembrane region" description="Helical" evidence="1">
    <location>
        <begin position="117"/>
        <end position="139"/>
    </location>
</feature>
<evidence type="ECO:0000313" key="2">
    <source>
        <dbReference type="EMBL" id="GBC05265.1"/>
    </source>
</evidence>
<dbReference type="Proteomes" id="UP000247702">
    <property type="component" value="Unassembled WGS sequence"/>
</dbReference>
<reference evidence="2 3" key="1">
    <citation type="submission" date="2017-11" db="EMBL/GenBank/DDBJ databases">
        <title>The genome of Rhizophagus clarus HR1 reveals common genetic basis of auxotrophy among arbuscular mycorrhizal fungi.</title>
        <authorList>
            <person name="Kobayashi Y."/>
        </authorList>
    </citation>
    <scope>NUCLEOTIDE SEQUENCE [LARGE SCALE GENOMIC DNA]</scope>
    <source>
        <strain evidence="2 3">HR1</strain>
    </source>
</reference>
<dbReference type="AlphaFoldDB" id="A0A2Z6S319"/>
<keyword evidence="1" id="KW-1133">Transmembrane helix</keyword>
<dbReference type="SUPFAM" id="SSF81321">
    <property type="entry name" value="Family A G protein-coupled receptor-like"/>
    <property type="match status" value="1"/>
</dbReference>
<evidence type="ECO:0000256" key="1">
    <source>
        <dbReference type="SAM" id="Phobius"/>
    </source>
</evidence>
<keyword evidence="3" id="KW-1185">Reference proteome</keyword>
<organism evidence="2 3">
    <name type="scientific">Rhizophagus clarus</name>
    <dbReference type="NCBI Taxonomy" id="94130"/>
    <lineage>
        <taxon>Eukaryota</taxon>
        <taxon>Fungi</taxon>
        <taxon>Fungi incertae sedis</taxon>
        <taxon>Mucoromycota</taxon>
        <taxon>Glomeromycotina</taxon>
        <taxon>Glomeromycetes</taxon>
        <taxon>Glomerales</taxon>
        <taxon>Glomeraceae</taxon>
        <taxon>Rhizophagus</taxon>
    </lineage>
</organism>
<keyword evidence="1" id="KW-0472">Membrane</keyword>
<feature type="transmembrane region" description="Helical" evidence="1">
    <location>
        <begin position="168"/>
        <end position="192"/>
    </location>
</feature>
<comment type="caution">
    <text evidence="2">The sequence shown here is derived from an EMBL/GenBank/DDBJ whole genome shotgun (WGS) entry which is preliminary data.</text>
</comment>
<gene>
    <name evidence="2" type="ORF">RclHR1_06140007</name>
</gene>
<protein>
    <recommendedName>
        <fullName evidence="4">G-protein coupled receptors family 1 profile domain-containing protein</fullName>
    </recommendedName>
</protein>